<dbReference type="FunFam" id="3.90.550.50:FF:000001">
    <property type="entry name" value="Hexosyltransferase"/>
    <property type="match status" value="1"/>
</dbReference>
<keyword evidence="6" id="KW-0735">Signal-anchor</keyword>
<keyword evidence="8 11" id="KW-0333">Golgi apparatus</keyword>
<keyword evidence="12" id="KW-0732">Signal</keyword>
<accession>A0AAD5LP09</accession>
<dbReference type="GO" id="GO:0000139">
    <property type="term" value="C:Golgi membrane"/>
    <property type="evidence" value="ECO:0007669"/>
    <property type="project" value="UniProtKB-SubCell"/>
</dbReference>
<comment type="subcellular location">
    <subcellularLocation>
        <location evidence="1 11">Golgi apparatus membrane</location>
        <topology evidence="1 11">Single-pass type II membrane protein</topology>
    </subcellularLocation>
</comment>
<keyword evidence="10" id="KW-0325">Glycoprotein</keyword>
<evidence type="ECO:0000256" key="1">
    <source>
        <dbReference type="ARBA" id="ARBA00004323"/>
    </source>
</evidence>
<evidence type="ECO:0000256" key="8">
    <source>
        <dbReference type="ARBA" id="ARBA00023034"/>
    </source>
</evidence>
<dbReference type="GO" id="GO:0016758">
    <property type="term" value="F:hexosyltransferase activity"/>
    <property type="evidence" value="ECO:0007669"/>
    <property type="project" value="InterPro"/>
</dbReference>
<evidence type="ECO:0000256" key="6">
    <source>
        <dbReference type="ARBA" id="ARBA00022968"/>
    </source>
</evidence>
<evidence type="ECO:0000256" key="5">
    <source>
        <dbReference type="ARBA" id="ARBA00022692"/>
    </source>
</evidence>
<feature type="chain" id="PRO_5041990645" description="Hexosyltransferase" evidence="12">
    <location>
        <begin position="25"/>
        <end position="367"/>
    </location>
</feature>
<dbReference type="InterPro" id="IPR002659">
    <property type="entry name" value="Glyco_trans_31"/>
</dbReference>
<evidence type="ECO:0000256" key="12">
    <source>
        <dbReference type="SAM" id="SignalP"/>
    </source>
</evidence>
<keyword evidence="9" id="KW-0472">Membrane</keyword>
<organism evidence="13 14">
    <name type="scientific">Daphnia sinensis</name>
    <dbReference type="NCBI Taxonomy" id="1820382"/>
    <lineage>
        <taxon>Eukaryota</taxon>
        <taxon>Metazoa</taxon>
        <taxon>Ecdysozoa</taxon>
        <taxon>Arthropoda</taxon>
        <taxon>Crustacea</taxon>
        <taxon>Branchiopoda</taxon>
        <taxon>Diplostraca</taxon>
        <taxon>Cladocera</taxon>
        <taxon>Anomopoda</taxon>
        <taxon>Daphniidae</taxon>
        <taxon>Daphnia</taxon>
        <taxon>Daphnia similis group</taxon>
    </lineage>
</organism>
<keyword evidence="5" id="KW-0812">Transmembrane</keyword>
<evidence type="ECO:0000256" key="2">
    <source>
        <dbReference type="ARBA" id="ARBA00008661"/>
    </source>
</evidence>
<dbReference type="PANTHER" id="PTHR11214">
    <property type="entry name" value="BETA-1,3-N-ACETYLGLUCOSAMINYLTRANSFERASE"/>
    <property type="match status" value="1"/>
</dbReference>
<dbReference type="PANTHER" id="PTHR11214:SF314">
    <property type="entry name" value="HEXOSYLTRANSFERASE"/>
    <property type="match status" value="1"/>
</dbReference>
<comment type="similarity">
    <text evidence="2 11">Belongs to the glycosyltransferase 31 family.</text>
</comment>
<gene>
    <name evidence="13" type="ORF">GHT06_009603</name>
</gene>
<keyword evidence="14" id="KW-1185">Reference proteome</keyword>
<dbReference type="Proteomes" id="UP000820818">
    <property type="component" value="Linkage Group LG1"/>
</dbReference>
<dbReference type="AlphaFoldDB" id="A0AAD5LP09"/>
<dbReference type="Gene3D" id="3.90.550.50">
    <property type="match status" value="1"/>
</dbReference>
<reference evidence="13 14" key="1">
    <citation type="submission" date="2022-05" db="EMBL/GenBank/DDBJ databases">
        <title>A multi-omics perspective on studying reproductive biology in Daphnia sinensis.</title>
        <authorList>
            <person name="Jia J."/>
        </authorList>
    </citation>
    <scope>NUCLEOTIDE SEQUENCE [LARGE SCALE GENOMIC DNA]</scope>
    <source>
        <strain evidence="13 14">WSL</strain>
    </source>
</reference>
<dbReference type="Pfam" id="PF01762">
    <property type="entry name" value="Galactosyl_T"/>
    <property type="match status" value="1"/>
</dbReference>
<sequence>MMKHLQIFLLLCGVVWVPILLTYSYNTQSREGSIGDIAPNFTWNVNSSRDLAIYVEPENTTAVITNENLCSSNSADHRQKPLLLIVVCSAVGNVKARDAIRKTWMSVGPNETAPFDVRTVFLLGQTVNDTKQSDVLLESNTHRDIIQEGFIDAYLNLTLKSVMMLKWVKTYCPQVTFVLKTDDDMFINVRTLTEYLSQSDVQVRKDLIVGSLFCRVSPIKDAGSKWYSPLFMYDAKVYPDYVSGTGYVISGPLVPILFENALHVPLFHLEDVYTTGIVAKRANVIPENSHLFSFVKHPTTNPCLYRKIITSHGLNPSELKSVWQQINDPRLNCTSVRLPKIGDPKFKKCHKTARLTVRRSGRRGFSG</sequence>
<keyword evidence="3 11" id="KW-0328">Glycosyltransferase</keyword>
<name>A0AAD5LP09_9CRUS</name>
<dbReference type="GO" id="GO:0006493">
    <property type="term" value="P:protein O-linked glycosylation"/>
    <property type="evidence" value="ECO:0007669"/>
    <property type="project" value="TreeGrafter"/>
</dbReference>
<evidence type="ECO:0000256" key="7">
    <source>
        <dbReference type="ARBA" id="ARBA00022989"/>
    </source>
</evidence>
<keyword evidence="4" id="KW-0808">Transferase</keyword>
<evidence type="ECO:0000313" key="14">
    <source>
        <dbReference type="Proteomes" id="UP000820818"/>
    </source>
</evidence>
<dbReference type="EC" id="2.4.1.-" evidence="11"/>
<evidence type="ECO:0000256" key="9">
    <source>
        <dbReference type="ARBA" id="ARBA00023136"/>
    </source>
</evidence>
<evidence type="ECO:0000256" key="11">
    <source>
        <dbReference type="RuleBase" id="RU363063"/>
    </source>
</evidence>
<keyword evidence="7" id="KW-1133">Transmembrane helix</keyword>
<comment type="caution">
    <text evidence="13">The sequence shown here is derived from an EMBL/GenBank/DDBJ whole genome shotgun (WGS) entry which is preliminary data.</text>
</comment>
<dbReference type="EMBL" id="WJBH02000001">
    <property type="protein sequence ID" value="KAI9565808.1"/>
    <property type="molecule type" value="Genomic_DNA"/>
</dbReference>
<evidence type="ECO:0000313" key="13">
    <source>
        <dbReference type="EMBL" id="KAI9565808.1"/>
    </source>
</evidence>
<protein>
    <recommendedName>
        <fullName evidence="11">Hexosyltransferase</fullName>
        <ecNumber evidence="11">2.4.1.-</ecNumber>
    </recommendedName>
</protein>
<evidence type="ECO:0000256" key="10">
    <source>
        <dbReference type="ARBA" id="ARBA00023180"/>
    </source>
</evidence>
<feature type="signal peptide" evidence="12">
    <location>
        <begin position="1"/>
        <end position="24"/>
    </location>
</feature>
<evidence type="ECO:0000256" key="3">
    <source>
        <dbReference type="ARBA" id="ARBA00022676"/>
    </source>
</evidence>
<proteinExistence type="inferred from homology"/>
<evidence type="ECO:0000256" key="4">
    <source>
        <dbReference type="ARBA" id="ARBA00022679"/>
    </source>
</evidence>